<evidence type="ECO:0000313" key="1">
    <source>
        <dbReference type="EMBL" id="KAJ1147253.1"/>
    </source>
</evidence>
<organism evidence="1 2">
    <name type="scientific">Pleurodeles waltl</name>
    <name type="common">Iberian ribbed newt</name>
    <dbReference type="NCBI Taxonomy" id="8319"/>
    <lineage>
        <taxon>Eukaryota</taxon>
        <taxon>Metazoa</taxon>
        <taxon>Chordata</taxon>
        <taxon>Craniata</taxon>
        <taxon>Vertebrata</taxon>
        <taxon>Euteleostomi</taxon>
        <taxon>Amphibia</taxon>
        <taxon>Batrachia</taxon>
        <taxon>Caudata</taxon>
        <taxon>Salamandroidea</taxon>
        <taxon>Salamandridae</taxon>
        <taxon>Pleurodelinae</taxon>
        <taxon>Pleurodeles</taxon>
    </lineage>
</organism>
<name>A0AAV7R8Y4_PLEWA</name>
<dbReference type="EMBL" id="JANPWB010000009">
    <property type="protein sequence ID" value="KAJ1147253.1"/>
    <property type="molecule type" value="Genomic_DNA"/>
</dbReference>
<reference evidence="1" key="1">
    <citation type="journal article" date="2022" name="bioRxiv">
        <title>Sequencing and chromosome-scale assembly of the giantPleurodeles waltlgenome.</title>
        <authorList>
            <person name="Brown T."/>
            <person name="Elewa A."/>
            <person name="Iarovenko S."/>
            <person name="Subramanian E."/>
            <person name="Araus A.J."/>
            <person name="Petzold A."/>
            <person name="Susuki M."/>
            <person name="Suzuki K.-i.T."/>
            <person name="Hayashi T."/>
            <person name="Toyoda A."/>
            <person name="Oliveira C."/>
            <person name="Osipova E."/>
            <person name="Leigh N.D."/>
            <person name="Simon A."/>
            <person name="Yun M.H."/>
        </authorList>
    </citation>
    <scope>NUCLEOTIDE SEQUENCE</scope>
    <source>
        <strain evidence="1">20211129_DDA</strain>
        <tissue evidence="1">Liver</tissue>
    </source>
</reference>
<evidence type="ECO:0000313" key="2">
    <source>
        <dbReference type="Proteomes" id="UP001066276"/>
    </source>
</evidence>
<accession>A0AAV7R8Y4</accession>
<keyword evidence="2" id="KW-1185">Reference proteome</keyword>
<gene>
    <name evidence="1" type="ORF">NDU88_000134</name>
</gene>
<dbReference type="Proteomes" id="UP001066276">
    <property type="component" value="Chromosome 5"/>
</dbReference>
<protein>
    <submittedName>
        <fullName evidence="1">Uncharacterized protein</fullName>
    </submittedName>
</protein>
<sequence>MGLQPCKRTLTLGPDQAALQTPVYTVRVETPQDVAFTVADPLTPGSCWTPTTLRNAILDLPSQLPPWSLLPMFISHWAPRLIASPVMITDMEAIPGRS</sequence>
<proteinExistence type="predicted"/>
<dbReference type="AlphaFoldDB" id="A0AAV7R8Y4"/>
<comment type="caution">
    <text evidence="1">The sequence shown here is derived from an EMBL/GenBank/DDBJ whole genome shotgun (WGS) entry which is preliminary data.</text>
</comment>